<dbReference type="Pfam" id="PF07833">
    <property type="entry name" value="Cu_amine_oxidN1"/>
    <property type="match status" value="1"/>
</dbReference>
<name>A0ABM8VM27_9BACL</name>
<evidence type="ECO:0000313" key="6">
    <source>
        <dbReference type="Proteomes" id="UP000730618"/>
    </source>
</evidence>
<dbReference type="SMART" id="SM00646">
    <property type="entry name" value="Ami_3"/>
    <property type="match status" value="1"/>
</dbReference>
<dbReference type="InterPro" id="IPR050695">
    <property type="entry name" value="N-acetylmuramoyl_amidase_3"/>
</dbReference>
<dbReference type="Proteomes" id="UP000730618">
    <property type="component" value="Unassembled WGS sequence"/>
</dbReference>
<dbReference type="EMBL" id="CAJVCE010000012">
    <property type="protein sequence ID" value="CAG7648766.1"/>
    <property type="molecule type" value="Genomic_DNA"/>
</dbReference>
<feature type="domain" description="MurNAc-LAA" evidence="4">
    <location>
        <begin position="443"/>
        <end position="551"/>
    </location>
</feature>
<evidence type="ECO:0000256" key="3">
    <source>
        <dbReference type="SAM" id="SignalP"/>
    </source>
</evidence>
<accession>A0ABM8VM27</accession>
<keyword evidence="6" id="KW-1185">Reference proteome</keyword>
<proteinExistence type="predicted"/>
<dbReference type="InterPro" id="IPR012854">
    <property type="entry name" value="Cu_amine_oxidase-like_N"/>
</dbReference>
<feature type="region of interest" description="Disordered" evidence="2">
    <location>
        <begin position="144"/>
        <end position="260"/>
    </location>
</feature>
<dbReference type="RefSeq" id="WP_218100587.1">
    <property type="nucleotide sequence ID" value="NZ_CAJVCE010000012.1"/>
</dbReference>
<evidence type="ECO:0000259" key="4">
    <source>
        <dbReference type="SMART" id="SM00646"/>
    </source>
</evidence>
<feature type="signal peptide" evidence="3">
    <location>
        <begin position="1"/>
        <end position="24"/>
    </location>
</feature>
<feature type="compositionally biased region" description="Basic and acidic residues" evidence="2">
    <location>
        <begin position="192"/>
        <end position="211"/>
    </location>
</feature>
<dbReference type="PANTHER" id="PTHR30404">
    <property type="entry name" value="N-ACETYLMURAMOYL-L-ALANINE AMIDASE"/>
    <property type="match status" value="1"/>
</dbReference>
<organism evidence="5 6">
    <name type="scientific">Paenibacillus allorhizosphaerae</name>
    <dbReference type="NCBI Taxonomy" id="2849866"/>
    <lineage>
        <taxon>Bacteria</taxon>
        <taxon>Bacillati</taxon>
        <taxon>Bacillota</taxon>
        <taxon>Bacilli</taxon>
        <taxon>Bacillales</taxon>
        <taxon>Paenibacillaceae</taxon>
        <taxon>Paenibacillus</taxon>
    </lineage>
</organism>
<reference evidence="5 6" key="1">
    <citation type="submission" date="2021-06" db="EMBL/GenBank/DDBJ databases">
        <authorList>
            <person name="Criscuolo A."/>
        </authorList>
    </citation>
    <scope>NUCLEOTIDE SEQUENCE [LARGE SCALE GENOMIC DNA]</scope>
    <source>
        <strain evidence="6">CIP 111802</strain>
    </source>
</reference>
<dbReference type="InterPro" id="IPR021731">
    <property type="entry name" value="AMIN_dom"/>
</dbReference>
<keyword evidence="3" id="KW-0732">Signal</keyword>
<dbReference type="CDD" id="cd02696">
    <property type="entry name" value="MurNAc-LAA"/>
    <property type="match status" value="1"/>
</dbReference>
<feature type="compositionally biased region" description="Low complexity" evidence="2">
    <location>
        <begin position="148"/>
        <end position="159"/>
    </location>
</feature>
<dbReference type="PANTHER" id="PTHR30404:SF0">
    <property type="entry name" value="N-ACETYLMURAMOYL-L-ALANINE AMIDASE AMIC"/>
    <property type="match status" value="1"/>
</dbReference>
<keyword evidence="1" id="KW-0378">Hydrolase</keyword>
<dbReference type="Pfam" id="PF11741">
    <property type="entry name" value="AMIN"/>
    <property type="match status" value="1"/>
</dbReference>
<evidence type="ECO:0000313" key="5">
    <source>
        <dbReference type="EMBL" id="CAG7648766.1"/>
    </source>
</evidence>
<sequence>MKMITAWFIMLLMSILLLPTLANAAMPSVQLFMDGKPLVAEVSPQIVGGNTIVPVRIIAESIGSKVAWEGKERKVTINKEQTSIQLFIDKKNAVVNDKQYLLETAPAIIEGNTMLPLRFVSEQLGVDVTWEEATRSVFLYKPKQDSTAQGNNAANGSAQDGKPGSANAGETSGQKDNVNDPSKDLAAGQTKDPSKDPSKDQPKDPSKDASKDQPAFSTDPGTTVKAGDSPTDNKTENAGTSGKPNTMTPPATGGDKTVNPGESLVQAILLQGDTVTIKTTDKTLKPKAFQLAEPYRIVIDVPKAKLDESLAAKVGPNKEGIVAEKNEQVSQIRYSLFSNEPSIVRIVIDLPKKYEFLMTDVQPTGEFSVKIGQTGQVKSKYRVVIDPGHGGTDTGAISVTKRNEKDFVLPLATKVAALLQKESKIEVVMTRSNDTFIELSDRAGKANEIEADLFVSIHGNSATKENVSGTETYYYTPQSQEFANLMHKYLLEGTGFPDRKVKKESFHVIRNTTMPSVLLEIGFLSNRSDEAQMYSESFQNQVAASIVAAIKKQLNID</sequence>
<feature type="compositionally biased region" description="Polar residues" evidence="2">
    <location>
        <begin position="230"/>
        <end position="249"/>
    </location>
</feature>
<comment type="caution">
    <text evidence="5">The sequence shown here is derived from an EMBL/GenBank/DDBJ whole genome shotgun (WGS) entry which is preliminary data.</text>
</comment>
<gene>
    <name evidence="5" type="ORF">PAECIP111802_04317</name>
</gene>
<protein>
    <recommendedName>
        <fullName evidence="4">MurNAc-LAA domain-containing protein</fullName>
    </recommendedName>
</protein>
<dbReference type="InterPro" id="IPR002508">
    <property type="entry name" value="MurNAc-LAA_cat"/>
</dbReference>
<evidence type="ECO:0000256" key="1">
    <source>
        <dbReference type="ARBA" id="ARBA00022801"/>
    </source>
</evidence>
<feature type="chain" id="PRO_5047395039" description="MurNAc-LAA domain-containing protein" evidence="3">
    <location>
        <begin position="25"/>
        <end position="557"/>
    </location>
</feature>
<evidence type="ECO:0000256" key="2">
    <source>
        <dbReference type="SAM" id="MobiDB-lite"/>
    </source>
</evidence>
<dbReference type="Pfam" id="PF01520">
    <property type="entry name" value="Amidase_3"/>
    <property type="match status" value="1"/>
</dbReference>